<feature type="non-terminal residue" evidence="2">
    <location>
        <position position="335"/>
    </location>
</feature>
<proteinExistence type="predicted"/>
<organism evidence="2 3">
    <name type="scientific">Acropora cervicornis</name>
    <name type="common">Staghorn coral</name>
    <dbReference type="NCBI Taxonomy" id="6130"/>
    <lineage>
        <taxon>Eukaryota</taxon>
        <taxon>Metazoa</taxon>
        <taxon>Cnidaria</taxon>
        <taxon>Anthozoa</taxon>
        <taxon>Hexacorallia</taxon>
        <taxon>Scleractinia</taxon>
        <taxon>Astrocoeniina</taxon>
        <taxon>Acroporidae</taxon>
        <taxon>Acropora</taxon>
    </lineage>
</organism>
<dbReference type="InterPro" id="IPR005135">
    <property type="entry name" value="Endo/exonuclease/phosphatase"/>
</dbReference>
<dbReference type="GO" id="GO:0003824">
    <property type="term" value="F:catalytic activity"/>
    <property type="evidence" value="ECO:0007669"/>
    <property type="project" value="InterPro"/>
</dbReference>
<dbReference type="SUPFAM" id="SSF56219">
    <property type="entry name" value="DNase I-like"/>
    <property type="match status" value="1"/>
</dbReference>
<comment type="caution">
    <text evidence="2">The sequence shown here is derived from an EMBL/GenBank/DDBJ whole genome shotgun (WGS) entry which is preliminary data.</text>
</comment>
<dbReference type="Pfam" id="PF14529">
    <property type="entry name" value="Exo_endo_phos_2"/>
    <property type="match status" value="1"/>
</dbReference>
<gene>
    <name evidence="2" type="ORF">P5673_032741</name>
</gene>
<name>A0AAD9URT1_ACRCE</name>
<reference evidence="2" key="1">
    <citation type="journal article" date="2023" name="G3 (Bethesda)">
        <title>Whole genome assembly and annotation of the endangered Caribbean coral Acropora cervicornis.</title>
        <authorList>
            <person name="Selwyn J.D."/>
            <person name="Vollmer S.V."/>
        </authorList>
    </citation>
    <scope>NUCLEOTIDE SEQUENCE</scope>
    <source>
        <strain evidence="2">K2</strain>
    </source>
</reference>
<evidence type="ECO:0000313" key="3">
    <source>
        <dbReference type="Proteomes" id="UP001249851"/>
    </source>
</evidence>
<evidence type="ECO:0000259" key="1">
    <source>
        <dbReference type="Pfam" id="PF14529"/>
    </source>
</evidence>
<protein>
    <recommendedName>
        <fullName evidence="1">Endonuclease/exonuclease/phosphatase domain-containing protein</fullName>
    </recommendedName>
</protein>
<evidence type="ECO:0000313" key="2">
    <source>
        <dbReference type="EMBL" id="KAK2547337.1"/>
    </source>
</evidence>
<reference evidence="2" key="2">
    <citation type="journal article" date="2023" name="Science">
        <title>Genomic signatures of disease resistance in endangered staghorn corals.</title>
        <authorList>
            <person name="Vollmer S.V."/>
            <person name="Selwyn J.D."/>
            <person name="Despard B.A."/>
            <person name="Roesel C.L."/>
        </authorList>
    </citation>
    <scope>NUCLEOTIDE SEQUENCE</scope>
    <source>
        <strain evidence="2">K2</strain>
    </source>
</reference>
<dbReference type="EMBL" id="JARQWQ010000190">
    <property type="protein sequence ID" value="KAK2547337.1"/>
    <property type="molecule type" value="Genomic_DNA"/>
</dbReference>
<dbReference type="AlphaFoldDB" id="A0AAD9URT1"/>
<sequence length="335" mass="37980">NSWKTWSKVLTPGQASLHPPLPCQTWNVLSTLILLASRRGRCRVNHLRPRHKRHISDGCDTQSCFSLTGNPSHRQSQLNVPFVTSNGKQDLYMRSKQCLNVCHLNSNYTLDRDTDLFALTETWLEPGNNDGVLIEELSPTGYKFLHNPRSSGRGGGVGLLFQKTLRIKQEETMKVTSFEYMQAICNTSTKSFRIVIIYRPPNCSTADFFLEFSKLLEGLSGFGSLPFVSGDFNFHMDQPESSCVSRFLCILKTFGLQQHVYSSTHQSQHTLDLLITKLSDSVCSGIHTHDTGLSDHYAVHCVLPLSKPPREVKTIVYRKFHGRDMESFSMIFKLF</sequence>
<feature type="domain" description="Endonuclease/exonuclease/phosphatase" evidence="1">
    <location>
        <begin position="193"/>
        <end position="299"/>
    </location>
</feature>
<dbReference type="PANTHER" id="PTHR46670:SF3">
    <property type="entry name" value="ENDONUCLEASE_EXONUCLEASE_PHOSPHATASE DOMAIN-CONTAINING PROTEIN"/>
    <property type="match status" value="1"/>
</dbReference>
<accession>A0AAD9URT1</accession>
<dbReference type="InterPro" id="IPR036691">
    <property type="entry name" value="Endo/exonu/phosph_ase_sf"/>
</dbReference>
<dbReference type="Proteomes" id="UP001249851">
    <property type="component" value="Unassembled WGS sequence"/>
</dbReference>
<dbReference type="Gene3D" id="3.60.10.10">
    <property type="entry name" value="Endonuclease/exonuclease/phosphatase"/>
    <property type="match status" value="1"/>
</dbReference>
<dbReference type="PANTHER" id="PTHR46670">
    <property type="entry name" value="ENDO/EXONUCLEASE/PHOSPHATASE DOMAIN-CONTAINING PROTEIN"/>
    <property type="match status" value="1"/>
</dbReference>
<keyword evidence="3" id="KW-1185">Reference proteome</keyword>